<proteinExistence type="predicted"/>
<dbReference type="Pfam" id="PF01850">
    <property type="entry name" value="PIN"/>
    <property type="match status" value="1"/>
</dbReference>
<dbReference type="InterPro" id="IPR029060">
    <property type="entry name" value="PIN-like_dom_sf"/>
</dbReference>
<dbReference type="InterPro" id="IPR052919">
    <property type="entry name" value="TA_system_RNase"/>
</dbReference>
<dbReference type="InterPro" id="IPR002716">
    <property type="entry name" value="PIN_dom"/>
</dbReference>
<gene>
    <name evidence="2" type="ORF">UFOPK3957_01595</name>
</gene>
<name>A0A6J7P7Y2_9ZZZZ</name>
<dbReference type="InterPro" id="IPR041705">
    <property type="entry name" value="PIN_Sll0205"/>
</dbReference>
<dbReference type="AlphaFoldDB" id="A0A6J7P7Y2"/>
<dbReference type="CDD" id="cd09872">
    <property type="entry name" value="PIN_Sll0205-like"/>
    <property type="match status" value="1"/>
</dbReference>
<reference evidence="2" key="1">
    <citation type="submission" date="2020-05" db="EMBL/GenBank/DDBJ databases">
        <authorList>
            <person name="Chiriac C."/>
            <person name="Salcher M."/>
            <person name="Ghai R."/>
            <person name="Kavagutti S V."/>
        </authorList>
    </citation>
    <scope>NUCLEOTIDE SEQUENCE</scope>
</reference>
<feature type="domain" description="PIN" evidence="1">
    <location>
        <begin position="13"/>
        <end position="112"/>
    </location>
</feature>
<evidence type="ECO:0000259" key="1">
    <source>
        <dbReference type="Pfam" id="PF01850"/>
    </source>
</evidence>
<dbReference type="PANTHER" id="PTHR36173">
    <property type="entry name" value="RIBONUCLEASE VAPC16-RELATED"/>
    <property type="match status" value="1"/>
</dbReference>
<organism evidence="2">
    <name type="scientific">freshwater metagenome</name>
    <dbReference type="NCBI Taxonomy" id="449393"/>
    <lineage>
        <taxon>unclassified sequences</taxon>
        <taxon>metagenomes</taxon>
        <taxon>ecological metagenomes</taxon>
    </lineage>
</organism>
<accession>A0A6J7P7Y2</accession>
<dbReference type="SUPFAM" id="SSF88723">
    <property type="entry name" value="PIN domain-like"/>
    <property type="match status" value="1"/>
</dbReference>
<sequence length="119" mass="12901">MWALTDPARLGADAHAVIRDRSSRLLASAASAWEISTKQRLGKLPGADALVEGYPRHLNTLGVERLPVSEEHALLAGKLDWAHRDPFDRMLAAQAMIESATLVTMDPAFTALSGLATLW</sequence>
<evidence type="ECO:0000313" key="2">
    <source>
        <dbReference type="EMBL" id="CAB5001291.1"/>
    </source>
</evidence>
<dbReference type="EMBL" id="CAFBOM010000308">
    <property type="protein sequence ID" value="CAB5001291.1"/>
    <property type="molecule type" value="Genomic_DNA"/>
</dbReference>
<dbReference type="Gene3D" id="3.40.50.1010">
    <property type="entry name" value="5'-nuclease"/>
    <property type="match status" value="1"/>
</dbReference>
<protein>
    <submittedName>
        <fullName evidence="2">Unannotated protein</fullName>
    </submittedName>
</protein>
<dbReference type="PANTHER" id="PTHR36173:SF2">
    <property type="entry name" value="RIBONUCLEASE VAPC16"/>
    <property type="match status" value="1"/>
</dbReference>